<dbReference type="Pfam" id="PF01535">
    <property type="entry name" value="PPR"/>
    <property type="match status" value="2"/>
</dbReference>
<sequence length="88" mass="9939">MNAYASEGLYNEEEELLQAMQRDGCSPDAPLVTVISMQRDGTSPTCAHFSHLMSTYTREGLITEAERMYKELLSADLCPDLAYNCRKR</sequence>
<gene>
    <name evidence="3" type="ORF">RJ641_007880</name>
</gene>
<name>A0AAN8Z5Z8_9MAGN</name>
<keyword evidence="1" id="KW-0677">Repeat</keyword>
<dbReference type="AlphaFoldDB" id="A0AAN8Z5Z8"/>
<accession>A0AAN8Z5Z8</accession>
<protein>
    <submittedName>
        <fullName evidence="3">Pentatricopeptide repeat</fullName>
    </submittedName>
</protein>
<comment type="caution">
    <text evidence="3">The sequence shown here is derived from an EMBL/GenBank/DDBJ whole genome shotgun (WGS) entry which is preliminary data.</text>
</comment>
<feature type="repeat" description="PPR" evidence="2">
    <location>
        <begin position="1"/>
        <end position="27"/>
    </location>
</feature>
<evidence type="ECO:0000313" key="3">
    <source>
        <dbReference type="EMBL" id="KAK6926161.1"/>
    </source>
</evidence>
<organism evidence="3 4">
    <name type="scientific">Dillenia turbinata</name>
    <dbReference type="NCBI Taxonomy" id="194707"/>
    <lineage>
        <taxon>Eukaryota</taxon>
        <taxon>Viridiplantae</taxon>
        <taxon>Streptophyta</taxon>
        <taxon>Embryophyta</taxon>
        <taxon>Tracheophyta</taxon>
        <taxon>Spermatophyta</taxon>
        <taxon>Magnoliopsida</taxon>
        <taxon>eudicotyledons</taxon>
        <taxon>Gunneridae</taxon>
        <taxon>Pentapetalae</taxon>
        <taxon>Dilleniales</taxon>
        <taxon>Dilleniaceae</taxon>
        <taxon>Dillenia</taxon>
    </lineage>
</organism>
<dbReference type="Proteomes" id="UP001370490">
    <property type="component" value="Unassembled WGS sequence"/>
</dbReference>
<keyword evidence="4" id="KW-1185">Reference proteome</keyword>
<feature type="repeat" description="PPR" evidence="2">
    <location>
        <begin position="45"/>
        <end position="79"/>
    </location>
</feature>
<dbReference type="EMBL" id="JBAMMX010000015">
    <property type="protein sequence ID" value="KAK6926161.1"/>
    <property type="molecule type" value="Genomic_DNA"/>
</dbReference>
<dbReference type="InterPro" id="IPR002885">
    <property type="entry name" value="PPR_rpt"/>
</dbReference>
<dbReference type="PROSITE" id="PS51375">
    <property type="entry name" value="PPR"/>
    <property type="match status" value="2"/>
</dbReference>
<proteinExistence type="predicted"/>
<dbReference type="Gene3D" id="1.25.40.10">
    <property type="entry name" value="Tetratricopeptide repeat domain"/>
    <property type="match status" value="1"/>
</dbReference>
<evidence type="ECO:0000256" key="1">
    <source>
        <dbReference type="ARBA" id="ARBA00022737"/>
    </source>
</evidence>
<reference evidence="3 4" key="1">
    <citation type="submission" date="2023-12" db="EMBL/GenBank/DDBJ databases">
        <title>A high-quality genome assembly for Dillenia turbinata (Dilleniales).</title>
        <authorList>
            <person name="Chanderbali A."/>
        </authorList>
    </citation>
    <scope>NUCLEOTIDE SEQUENCE [LARGE SCALE GENOMIC DNA]</scope>
    <source>
        <strain evidence="3">LSX21</strain>
        <tissue evidence="3">Leaf</tissue>
    </source>
</reference>
<evidence type="ECO:0000256" key="2">
    <source>
        <dbReference type="PROSITE-ProRule" id="PRU00708"/>
    </source>
</evidence>
<dbReference type="InterPro" id="IPR011990">
    <property type="entry name" value="TPR-like_helical_dom_sf"/>
</dbReference>
<dbReference type="NCBIfam" id="TIGR00756">
    <property type="entry name" value="PPR"/>
    <property type="match status" value="2"/>
</dbReference>
<evidence type="ECO:0000313" key="4">
    <source>
        <dbReference type="Proteomes" id="UP001370490"/>
    </source>
</evidence>